<dbReference type="InterPro" id="IPR000073">
    <property type="entry name" value="AB_hydrolase_1"/>
</dbReference>
<feature type="compositionally biased region" description="Basic and acidic residues" evidence="2">
    <location>
        <begin position="333"/>
        <end position="347"/>
    </location>
</feature>
<dbReference type="GO" id="GO:0016787">
    <property type="term" value="F:hydrolase activity"/>
    <property type="evidence" value="ECO:0007669"/>
    <property type="project" value="UniProtKB-KW"/>
</dbReference>
<dbReference type="InterPro" id="IPR029058">
    <property type="entry name" value="AB_hydrolase_fold"/>
</dbReference>
<dbReference type="RefSeq" id="WP_345655613.1">
    <property type="nucleotide sequence ID" value="NZ_BAABKB010000027.1"/>
</dbReference>
<comment type="caution">
    <text evidence="4">The sequence shown here is derived from an EMBL/GenBank/DDBJ whole genome shotgun (WGS) entry which is preliminary data.</text>
</comment>
<name>A0ABP9J944_9ACTN</name>
<dbReference type="PRINTS" id="PR00111">
    <property type="entry name" value="ABHYDROLASE"/>
</dbReference>
<dbReference type="PANTHER" id="PTHR43798:SF31">
    <property type="entry name" value="AB HYDROLASE SUPERFAMILY PROTEIN YCLE"/>
    <property type="match status" value="1"/>
</dbReference>
<accession>A0ABP9J944</accession>
<reference evidence="5" key="1">
    <citation type="journal article" date="2019" name="Int. J. Syst. Evol. Microbiol.">
        <title>The Global Catalogue of Microorganisms (GCM) 10K type strain sequencing project: providing services to taxonomists for standard genome sequencing and annotation.</title>
        <authorList>
            <consortium name="The Broad Institute Genomics Platform"/>
            <consortium name="The Broad Institute Genome Sequencing Center for Infectious Disease"/>
            <person name="Wu L."/>
            <person name="Ma J."/>
        </authorList>
    </citation>
    <scope>NUCLEOTIDE SEQUENCE [LARGE SCALE GENOMIC DNA]</scope>
    <source>
        <strain evidence="5">JCM 18409</strain>
    </source>
</reference>
<feature type="domain" description="AB hydrolase-1" evidence="3">
    <location>
        <begin position="44"/>
        <end position="286"/>
    </location>
</feature>
<feature type="region of interest" description="Disordered" evidence="2">
    <location>
        <begin position="317"/>
        <end position="347"/>
    </location>
</feature>
<dbReference type="Proteomes" id="UP001501759">
    <property type="component" value="Unassembled WGS sequence"/>
</dbReference>
<sequence length="347" mass="37803">MADAPLGRPRRTVRLRSVADGELRLHHRVVHGYRRAYRMAGEGPALVLIHGIGDSSATWAELIPDLARTHTVIAPDLLGHGASDKPRADYSVAAYANGVRDLLATLDIESATLVGHSLGGGVAMQFAYQYPERTERLVLVSAGGVGGEVNPVLRAVSLPGAHLMLSALRLPGMRLQVGLFARLMSLLDTDLGQDAPELLTLVDALPDTTSRSAFIRTLRAVVDWRGQAVTMLDRCYLTEGMPTMLLWGDRDSVVPVRHAHGAHRAMPGSRLEVFEGAGHFPFHSDPARFLALVEEFTTTTAPADWSREHWRELLRAGRSGTSVGRPDTPQNRAVERDLREASERSAT</sequence>
<organism evidence="4 5">
    <name type="scientific">Streptomyces siamensis</name>
    <dbReference type="NCBI Taxonomy" id="1274986"/>
    <lineage>
        <taxon>Bacteria</taxon>
        <taxon>Bacillati</taxon>
        <taxon>Actinomycetota</taxon>
        <taxon>Actinomycetes</taxon>
        <taxon>Kitasatosporales</taxon>
        <taxon>Streptomycetaceae</taxon>
        <taxon>Streptomyces</taxon>
    </lineage>
</organism>
<keyword evidence="5" id="KW-1185">Reference proteome</keyword>
<protein>
    <submittedName>
        <fullName evidence="4">Alpha/beta hydrolase</fullName>
    </submittedName>
</protein>
<gene>
    <name evidence="4" type="ORF">GCM10023335_58450</name>
</gene>
<evidence type="ECO:0000256" key="1">
    <source>
        <dbReference type="ARBA" id="ARBA00022801"/>
    </source>
</evidence>
<dbReference type="PANTHER" id="PTHR43798">
    <property type="entry name" value="MONOACYLGLYCEROL LIPASE"/>
    <property type="match status" value="1"/>
</dbReference>
<evidence type="ECO:0000259" key="3">
    <source>
        <dbReference type="Pfam" id="PF00561"/>
    </source>
</evidence>
<keyword evidence="1 4" id="KW-0378">Hydrolase</keyword>
<dbReference type="Pfam" id="PF00561">
    <property type="entry name" value="Abhydrolase_1"/>
    <property type="match status" value="1"/>
</dbReference>
<dbReference type="SUPFAM" id="SSF53474">
    <property type="entry name" value="alpha/beta-Hydrolases"/>
    <property type="match status" value="1"/>
</dbReference>
<evidence type="ECO:0000313" key="5">
    <source>
        <dbReference type="Proteomes" id="UP001501759"/>
    </source>
</evidence>
<evidence type="ECO:0000313" key="4">
    <source>
        <dbReference type="EMBL" id="GAA5024729.1"/>
    </source>
</evidence>
<dbReference type="EMBL" id="BAABKB010000027">
    <property type="protein sequence ID" value="GAA5024729.1"/>
    <property type="molecule type" value="Genomic_DNA"/>
</dbReference>
<dbReference type="Gene3D" id="3.40.50.1820">
    <property type="entry name" value="alpha/beta hydrolase"/>
    <property type="match status" value="1"/>
</dbReference>
<evidence type="ECO:0000256" key="2">
    <source>
        <dbReference type="SAM" id="MobiDB-lite"/>
    </source>
</evidence>
<dbReference type="InterPro" id="IPR050266">
    <property type="entry name" value="AB_hydrolase_sf"/>
</dbReference>
<proteinExistence type="predicted"/>